<evidence type="ECO:0000256" key="2">
    <source>
        <dbReference type="ARBA" id="ARBA00022443"/>
    </source>
</evidence>
<keyword evidence="11" id="KW-1185">Reference proteome</keyword>
<evidence type="ECO:0000256" key="6">
    <source>
        <dbReference type="SAM" id="MobiDB-lite"/>
    </source>
</evidence>
<dbReference type="InterPro" id="IPR001849">
    <property type="entry name" value="PH_domain"/>
</dbReference>
<dbReference type="Gene3D" id="2.30.30.40">
    <property type="entry name" value="SH3 Domains"/>
    <property type="match status" value="1"/>
</dbReference>
<feature type="compositionally biased region" description="Low complexity" evidence="6">
    <location>
        <begin position="707"/>
        <end position="717"/>
    </location>
</feature>
<feature type="compositionally biased region" description="Polar residues" evidence="6">
    <location>
        <begin position="829"/>
        <end position="838"/>
    </location>
</feature>
<gene>
    <name evidence="10" type="ORF">GWI33_007134</name>
</gene>
<dbReference type="FunFam" id="1.20.900.10:FF:000016">
    <property type="entry name" value="Rho guanine nucleotide exchange factor 6"/>
    <property type="match status" value="1"/>
</dbReference>
<evidence type="ECO:0000313" key="11">
    <source>
        <dbReference type="Proteomes" id="UP000625711"/>
    </source>
</evidence>
<dbReference type="EMBL" id="JAACXV010000035">
    <property type="protein sequence ID" value="KAF7286173.1"/>
    <property type="molecule type" value="Genomic_DNA"/>
</dbReference>
<dbReference type="OrthoDB" id="6019202at2759"/>
<dbReference type="GO" id="GO:0005737">
    <property type="term" value="C:cytoplasm"/>
    <property type="evidence" value="ECO:0007669"/>
    <property type="project" value="TreeGrafter"/>
</dbReference>
<dbReference type="Gene3D" id="1.20.900.10">
    <property type="entry name" value="Dbl homology (DH) domain"/>
    <property type="match status" value="1"/>
</dbReference>
<dbReference type="SUPFAM" id="SSF48065">
    <property type="entry name" value="DBL homology domain (DH-domain)"/>
    <property type="match status" value="1"/>
</dbReference>
<dbReference type="Pfam" id="PF07653">
    <property type="entry name" value="SH3_2"/>
    <property type="match status" value="1"/>
</dbReference>
<dbReference type="InterPro" id="IPR011993">
    <property type="entry name" value="PH-like_dom_sf"/>
</dbReference>
<dbReference type="GO" id="GO:0005085">
    <property type="term" value="F:guanyl-nucleotide exchange factor activity"/>
    <property type="evidence" value="ECO:0007669"/>
    <property type="project" value="UniProtKB-KW"/>
</dbReference>
<dbReference type="Pfam" id="PF00169">
    <property type="entry name" value="PH"/>
    <property type="match status" value="1"/>
</dbReference>
<dbReference type="InterPro" id="IPR046376">
    <property type="entry name" value="PH_Cool_Pix"/>
</dbReference>
<keyword evidence="3" id="KW-0344">Guanine-nucleotide releasing factor</keyword>
<sequence length="1038" mass="116748">MSGDPLVVQALYSFKANNNDELCFKKGDVIAVTQKDEGWWEGTLNGKTGWFPSNYVEECKDVQKPVVQQDNQYTSVVLKDLVDSEKAHVQELDGLVTNFLQPLEKSTILSQDEFKQLNSNIQEVLEVHQQLLLLLEQEYNKPGNEQRVGKLFLNWAPRMKAVHQTYCSLHPRAAVILDKYKDKLTKYMESRGAASPGVLVLTTMLSKPFRRLDKYSNMLQELERHVEEYHPDRGDTQRSVAIYKEIATTCSSIRRQKELELQVLTGPVRGWEGPSLTTLGEIIYMGSVAVGLQHHDRYFVLFPTTLVILSVSHRLSAFIYEGKMYLSGLTIMRLEDTENIKNAFEISAPMIDKRVVVCQSREEADHWVELLSKQQGPRCSTTSTTSHKVLPSQAQYVPQPPPHLTRLNQRGYCNRSSVLSYRTPLNYRPTYPSAIYPSAAPYASLARFFAKKIKEKIITRKLLRNLLYVEHLNKMNLNVVKIRHHVTECIIMTKGMHLRDSVINCDSDSDNDSDSSDEELNLRRQNAVEKHSGGTSSSSSNPFGYIRYYNPDIGCNKVPVEKYESFIDYGQTYKVTEPDEVSISSSTKGPKVVEELPKKPSIVLTSTAKVNLLKKQYSEESDASSCMVARNPALACENLHALNESFEMENLHVPDSYLPVMRQSCPTKLVGNKFNQSSLTAIYIPPWSNSENNISCRTKPQETPPNSQSSSTTHSSSLELPVNALPLPDKVVGELLYGEYTKSDSVETDLTEQSTRTVIKPPTMFTNATVRSSSAISLNKQNIPFRKHSINSDKPKRRCSIQINPTDYKEKAVKRCVSSKYLQMRPPDTNDQPSTSRKSICRCGSEYCHSPRSSDSGMAGSCTLNSPDLASATDIEPERNSSDVMNLLYQKYQDLRGGITLSDIEARNFESQCPCSSPFGSTPRTSSEASRTRDSLRTTSVTSIDILPPQWESNDISGNYIQPQKSKSASSLLDYPDEALQLQADGTEEEDSPMFKSGLYAHWWLKAKLPPAVVRGIYETTRRKSQAADVATSVRPKP</sequence>
<dbReference type="Pfam" id="PF00621">
    <property type="entry name" value="RhoGEF"/>
    <property type="match status" value="1"/>
</dbReference>
<dbReference type="SMART" id="SM00233">
    <property type="entry name" value="PH"/>
    <property type="match status" value="1"/>
</dbReference>
<dbReference type="SMART" id="SM00325">
    <property type="entry name" value="RhoGEF"/>
    <property type="match status" value="1"/>
</dbReference>
<feature type="domain" description="DH" evidence="9">
    <location>
        <begin position="73"/>
        <end position="253"/>
    </location>
</feature>
<comment type="subcellular location">
    <subcellularLocation>
        <location evidence="1">Cell projection</location>
        <location evidence="1">Lamellipodium</location>
    </subcellularLocation>
</comment>
<evidence type="ECO:0000259" key="9">
    <source>
        <dbReference type="PROSITE" id="PS50010"/>
    </source>
</evidence>
<dbReference type="SUPFAM" id="SSF50729">
    <property type="entry name" value="PH domain-like"/>
    <property type="match status" value="1"/>
</dbReference>
<comment type="caution">
    <text evidence="10">The sequence shown here is derived from an EMBL/GenBank/DDBJ whole genome shotgun (WGS) entry which is preliminary data.</text>
</comment>
<dbReference type="SMART" id="SM00326">
    <property type="entry name" value="SH3"/>
    <property type="match status" value="1"/>
</dbReference>
<feature type="domain" description="SH3" evidence="7">
    <location>
        <begin position="3"/>
        <end position="61"/>
    </location>
</feature>
<evidence type="ECO:0000256" key="3">
    <source>
        <dbReference type="ARBA" id="ARBA00022658"/>
    </source>
</evidence>
<name>A0A834IW42_RHYFE</name>
<dbReference type="AlphaFoldDB" id="A0A834IW42"/>
<evidence type="ECO:0000256" key="1">
    <source>
        <dbReference type="ARBA" id="ARBA00004510"/>
    </source>
</evidence>
<dbReference type="PANTHER" id="PTHR46026:SF1">
    <property type="entry name" value="RHO-TYPE GUANINE NUCLEOTIDE EXCHANGE FACTOR, ISOFORM F"/>
    <property type="match status" value="1"/>
</dbReference>
<dbReference type="CDD" id="cd11877">
    <property type="entry name" value="SH3_PIX"/>
    <property type="match status" value="1"/>
</dbReference>
<feature type="domain" description="PH" evidence="8">
    <location>
        <begin position="275"/>
        <end position="376"/>
    </location>
</feature>
<dbReference type="PANTHER" id="PTHR46026">
    <property type="entry name" value="RHO-TYPE GUANINE NUCLEOTIDE EXCHANGE FACTOR, ISOFORM F"/>
    <property type="match status" value="1"/>
</dbReference>
<dbReference type="CDD" id="cd00160">
    <property type="entry name" value="RhoGEF"/>
    <property type="match status" value="1"/>
</dbReference>
<feature type="region of interest" description="Disordered" evidence="6">
    <location>
        <begin position="914"/>
        <end position="944"/>
    </location>
</feature>
<proteinExistence type="predicted"/>
<dbReference type="FunFam" id="2.30.30.40:FF:000072">
    <property type="entry name" value="Unconventional Myosin IB"/>
    <property type="match status" value="1"/>
</dbReference>
<accession>A0A834IW42</accession>
<keyword evidence="2 5" id="KW-0728">SH3 domain</keyword>
<evidence type="ECO:0000259" key="8">
    <source>
        <dbReference type="PROSITE" id="PS50003"/>
    </source>
</evidence>
<dbReference type="PRINTS" id="PR00452">
    <property type="entry name" value="SH3DOMAIN"/>
</dbReference>
<protein>
    <recommendedName>
        <fullName evidence="12">Rho guanine nucleotide exchange factor 7</fullName>
    </recommendedName>
</protein>
<feature type="region of interest" description="Disordered" evidence="6">
    <location>
        <begin position="693"/>
        <end position="721"/>
    </location>
</feature>
<dbReference type="PROSITE" id="PS50003">
    <property type="entry name" value="PH_DOMAIN"/>
    <property type="match status" value="1"/>
</dbReference>
<dbReference type="SUPFAM" id="SSF50044">
    <property type="entry name" value="SH3-domain"/>
    <property type="match status" value="1"/>
</dbReference>
<dbReference type="InterPro" id="IPR001452">
    <property type="entry name" value="SH3_domain"/>
</dbReference>
<evidence type="ECO:0000313" key="10">
    <source>
        <dbReference type="EMBL" id="KAF7286173.1"/>
    </source>
</evidence>
<evidence type="ECO:0000256" key="5">
    <source>
        <dbReference type="PROSITE-ProRule" id="PRU00192"/>
    </source>
</evidence>
<dbReference type="GO" id="GO:0030027">
    <property type="term" value="C:lamellipodium"/>
    <property type="evidence" value="ECO:0007669"/>
    <property type="project" value="UniProtKB-SubCell"/>
</dbReference>
<dbReference type="CDD" id="cd01225">
    <property type="entry name" value="PH_Cool_Pix"/>
    <property type="match status" value="1"/>
</dbReference>
<dbReference type="PROSITE" id="PS50002">
    <property type="entry name" value="SH3"/>
    <property type="match status" value="1"/>
</dbReference>
<dbReference type="GO" id="GO:0016192">
    <property type="term" value="P:vesicle-mediated transport"/>
    <property type="evidence" value="ECO:0007669"/>
    <property type="project" value="UniProtKB-ARBA"/>
</dbReference>
<evidence type="ECO:0008006" key="12">
    <source>
        <dbReference type="Google" id="ProtNLM"/>
    </source>
</evidence>
<dbReference type="Gene3D" id="2.30.29.30">
    <property type="entry name" value="Pleckstrin-homology domain (PH domain)/Phosphotyrosine-binding domain (PTB)"/>
    <property type="match status" value="1"/>
</dbReference>
<dbReference type="Proteomes" id="UP000625711">
    <property type="component" value="Unassembled WGS sequence"/>
</dbReference>
<keyword evidence="4" id="KW-0966">Cell projection</keyword>
<evidence type="ECO:0000256" key="4">
    <source>
        <dbReference type="ARBA" id="ARBA00023273"/>
    </source>
</evidence>
<evidence type="ECO:0000259" key="7">
    <source>
        <dbReference type="PROSITE" id="PS50002"/>
    </source>
</evidence>
<feature type="compositionally biased region" description="Polar residues" evidence="6">
    <location>
        <begin position="914"/>
        <end position="929"/>
    </location>
</feature>
<dbReference type="InterPro" id="IPR035899">
    <property type="entry name" value="DBL_dom_sf"/>
</dbReference>
<dbReference type="InterPro" id="IPR036028">
    <property type="entry name" value="SH3-like_dom_sf"/>
</dbReference>
<dbReference type="InterPro" id="IPR000219">
    <property type="entry name" value="DH_dom"/>
</dbReference>
<feature type="region of interest" description="Disordered" evidence="6">
    <location>
        <begin position="819"/>
        <end position="839"/>
    </location>
</feature>
<organism evidence="10 11">
    <name type="scientific">Rhynchophorus ferrugineus</name>
    <name type="common">Red palm weevil</name>
    <name type="synonym">Curculio ferrugineus</name>
    <dbReference type="NCBI Taxonomy" id="354439"/>
    <lineage>
        <taxon>Eukaryota</taxon>
        <taxon>Metazoa</taxon>
        <taxon>Ecdysozoa</taxon>
        <taxon>Arthropoda</taxon>
        <taxon>Hexapoda</taxon>
        <taxon>Insecta</taxon>
        <taxon>Pterygota</taxon>
        <taxon>Neoptera</taxon>
        <taxon>Endopterygota</taxon>
        <taxon>Coleoptera</taxon>
        <taxon>Polyphaga</taxon>
        <taxon>Cucujiformia</taxon>
        <taxon>Curculionidae</taxon>
        <taxon>Dryophthorinae</taxon>
        <taxon>Rhynchophorus</taxon>
    </lineage>
</organism>
<dbReference type="PROSITE" id="PS50010">
    <property type="entry name" value="DH_2"/>
    <property type="match status" value="1"/>
</dbReference>
<reference evidence="10" key="1">
    <citation type="submission" date="2020-08" db="EMBL/GenBank/DDBJ databases">
        <title>Genome sequencing and assembly of the red palm weevil Rhynchophorus ferrugineus.</title>
        <authorList>
            <person name="Dias G.B."/>
            <person name="Bergman C.M."/>
            <person name="Manee M."/>
        </authorList>
    </citation>
    <scope>NUCLEOTIDE SEQUENCE</scope>
    <source>
        <strain evidence="10">AA-2017</strain>
        <tissue evidence="10">Whole larva</tissue>
    </source>
</reference>